<feature type="region of interest" description="Disordered" evidence="3">
    <location>
        <begin position="203"/>
        <end position="226"/>
    </location>
</feature>
<protein>
    <submittedName>
        <fullName evidence="5">TetR family transcriptional regulator</fullName>
    </submittedName>
</protein>
<dbReference type="RefSeq" id="WP_110344177.1">
    <property type="nucleotide sequence ID" value="NZ_MASU01000036.1"/>
</dbReference>
<dbReference type="OrthoDB" id="3783612at2"/>
<dbReference type="PROSITE" id="PS50977">
    <property type="entry name" value="HTH_TETR_2"/>
    <property type="match status" value="1"/>
</dbReference>
<dbReference type="Proteomes" id="UP000247892">
    <property type="component" value="Unassembled WGS sequence"/>
</dbReference>
<dbReference type="AlphaFoldDB" id="A0A318L9B9"/>
<dbReference type="InterPro" id="IPR009057">
    <property type="entry name" value="Homeodomain-like_sf"/>
</dbReference>
<dbReference type="InterPro" id="IPR050624">
    <property type="entry name" value="HTH-type_Tx_Regulator"/>
</dbReference>
<evidence type="ECO:0000256" key="2">
    <source>
        <dbReference type="PROSITE-ProRule" id="PRU00335"/>
    </source>
</evidence>
<gene>
    <name evidence="5" type="ORF">BA062_38555</name>
</gene>
<dbReference type="Gene3D" id="1.10.357.10">
    <property type="entry name" value="Tetracycline Repressor, domain 2"/>
    <property type="match status" value="1"/>
</dbReference>
<dbReference type="PANTHER" id="PTHR43479">
    <property type="entry name" value="ACREF/ENVCD OPERON REPRESSOR-RELATED"/>
    <property type="match status" value="1"/>
</dbReference>
<keyword evidence="1 2" id="KW-0238">DNA-binding</keyword>
<accession>A0A318L9B9</accession>
<dbReference type="PANTHER" id="PTHR43479:SF11">
    <property type="entry name" value="ACREF_ENVCD OPERON REPRESSOR-RELATED"/>
    <property type="match status" value="1"/>
</dbReference>
<reference evidence="5 6" key="1">
    <citation type="submission" date="2016-07" db="EMBL/GenBank/DDBJ databases">
        <title>Draft genome sequence of Prauserella sp. YIM 121212, isolated from alkaline soil.</title>
        <authorList>
            <person name="Ruckert C."/>
            <person name="Albersmeier A."/>
            <person name="Jiang C.-L."/>
            <person name="Jiang Y."/>
            <person name="Kalinowski J."/>
            <person name="Schneider O."/>
            <person name="Winkler A."/>
            <person name="Zotchev S.B."/>
        </authorList>
    </citation>
    <scope>NUCLEOTIDE SEQUENCE [LARGE SCALE GENOMIC DNA]</scope>
    <source>
        <strain evidence="5 6">YIM 121212</strain>
    </source>
</reference>
<name>A0A318L9B9_9PSEU</name>
<comment type="caution">
    <text evidence="5">The sequence shown here is derived from an EMBL/GenBank/DDBJ whole genome shotgun (WGS) entry which is preliminary data.</text>
</comment>
<evidence type="ECO:0000259" key="4">
    <source>
        <dbReference type="PROSITE" id="PS50977"/>
    </source>
</evidence>
<dbReference type="EMBL" id="MASU01000036">
    <property type="protein sequence ID" value="PXY16702.1"/>
    <property type="molecule type" value="Genomic_DNA"/>
</dbReference>
<dbReference type="GO" id="GO:0003677">
    <property type="term" value="F:DNA binding"/>
    <property type="evidence" value="ECO:0007669"/>
    <property type="project" value="UniProtKB-UniRule"/>
</dbReference>
<evidence type="ECO:0000313" key="6">
    <source>
        <dbReference type="Proteomes" id="UP000247892"/>
    </source>
</evidence>
<organism evidence="5 6">
    <name type="scientific">Prauserella flavalba</name>
    <dbReference type="NCBI Taxonomy" id="1477506"/>
    <lineage>
        <taxon>Bacteria</taxon>
        <taxon>Bacillati</taxon>
        <taxon>Actinomycetota</taxon>
        <taxon>Actinomycetes</taxon>
        <taxon>Pseudonocardiales</taxon>
        <taxon>Pseudonocardiaceae</taxon>
        <taxon>Prauserella</taxon>
    </lineage>
</organism>
<evidence type="ECO:0000313" key="5">
    <source>
        <dbReference type="EMBL" id="PXY16702.1"/>
    </source>
</evidence>
<evidence type="ECO:0000256" key="3">
    <source>
        <dbReference type="SAM" id="MobiDB-lite"/>
    </source>
</evidence>
<proteinExistence type="predicted"/>
<keyword evidence="6" id="KW-1185">Reference proteome</keyword>
<sequence length="226" mass="24641">MSMPKRSYRGVSSQQRRDQRREQLLEAGLDLLGTEGWQQTTMTAVCARAGLTERYFYESFAHRDELLLAVLDRVAERIRDVGLRALATPGGDPYRKATAAISAFVDLLTGDPRIGRVAMLESAAAEPLRTRRHELLREFAQLIATQAQALHGADALSPPHDQIAGLLLTGGLAELLMAWLSGELPVDRQNIIDVAATLFAAATRRSPSQPRDPAMPAATEGSTRNG</sequence>
<evidence type="ECO:0000256" key="1">
    <source>
        <dbReference type="ARBA" id="ARBA00023125"/>
    </source>
</evidence>
<dbReference type="InterPro" id="IPR001647">
    <property type="entry name" value="HTH_TetR"/>
</dbReference>
<feature type="domain" description="HTH tetR-type" evidence="4">
    <location>
        <begin position="18"/>
        <end position="78"/>
    </location>
</feature>
<feature type="DNA-binding region" description="H-T-H motif" evidence="2">
    <location>
        <begin position="41"/>
        <end position="60"/>
    </location>
</feature>
<dbReference type="InterPro" id="IPR036271">
    <property type="entry name" value="Tet_transcr_reg_TetR-rel_C_sf"/>
</dbReference>
<dbReference type="SUPFAM" id="SSF46689">
    <property type="entry name" value="Homeodomain-like"/>
    <property type="match status" value="1"/>
</dbReference>
<dbReference type="SUPFAM" id="SSF48498">
    <property type="entry name" value="Tetracyclin repressor-like, C-terminal domain"/>
    <property type="match status" value="1"/>
</dbReference>
<dbReference type="Pfam" id="PF00440">
    <property type="entry name" value="TetR_N"/>
    <property type="match status" value="1"/>
</dbReference>